<keyword evidence="4 6" id="KW-0975">Bacterial flagellum</keyword>
<dbReference type="InterPro" id="IPR001444">
    <property type="entry name" value="Flag_bb_rod_N"/>
</dbReference>
<reference evidence="8 9" key="1">
    <citation type="submission" date="2019-06" db="EMBL/GenBank/DDBJ databases">
        <title>Whole genome sequence for Cellvibrionaceae sp. R142.</title>
        <authorList>
            <person name="Wang G."/>
        </authorList>
    </citation>
    <scope>NUCLEOTIDE SEQUENCE [LARGE SCALE GENOMIC DNA]</scope>
    <source>
        <strain evidence="8 9">R142</strain>
    </source>
</reference>
<dbReference type="NCBIfam" id="TIGR01396">
    <property type="entry name" value="FlgB"/>
    <property type="match status" value="1"/>
</dbReference>
<protein>
    <recommendedName>
        <fullName evidence="3 6">Flagellar basal body rod protein FlgB</fullName>
    </recommendedName>
</protein>
<dbReference type="PANTHER" id="PTHR30435">
    <property type="entry name" value="FLAGELLAR PROTEIN"/>
    <property type="match status" value="1"/>
</dbReference>
<keyword evidence="9" id="KW-1185">Reference proteome</keyword>
<gene>
    <name evidence="8" type="primary">flgB</name>
    <name evidence="8" type="ORF">FKG94_05560</name>
</gene>
<keyword evidence="8" id="KW-0969">Cilium</keyword>
<organism evidence="8 9">
    <name type="scientific">Exilibacterium tricleocarpae</name>
    <dbReference type="NCBI Taxonomy" id="2591008"/>
    <lineage>
        <taxon>Bacteria</taxon>
        <taxon>Pseudomonadati</taxon>
        <taxon>Pseudomonadota</taxon>
        <taxon>Gammaproteobacteria</taxon>
        <taxon>Cellvibrionales</taxon>
        <taxon>Cellvibrionaceae</taxon>
        <taxon>Exilibacterium</taxon>
    </lineage>
</organism>
<comment type="subunit">
    <text evidence="6">The basal body constitutes a major portion of the flagellar organelle and consists of a number of rings mounted on a central rod.</text>
</comment>
<accession>A0A545U3T4</accession>
<keyword evidence="8" id="KW-0282">Flagellum</keyword>
<dbReference type="Proteomes" id="UP000319732">
    <property type="component" value="Unassembled WGS sequence"/>
</dbReference>
<feature type="domain" description="Flagellar basal body rod protein N-terminal" evidence="7">
    <location>
        <begin position="13"/>
        <end position="39"/>
    </location>
</feature>
<keyword evidence="8" id="KW-0966">Cell projection</keyword>
<evidence type="ECO:0000313" key="8">
    <source>
        <dbReference type="EMBL" id="TQV84130.1"/>
    </source>
</evidence>
<evidence type="ECO:0000256" key="3">
    <source>
        <dbReference type="ARBA" id="ARBA00014376"/>
    </source>
</evidence>
<proteinExistence type="inferred from homology"/>
<evidence type="ECO:0000256" key="4">
    <source>
        <dbReference type="ARBA" id="ARBA00023143"/>
    </source>
</evidence>
<name>A0A545U3T4_9GAMM</name>
<dbReference type="InterPro" id="IPR019776">
    <property type="entry name" value="Flagellar_basal_body_rod_CS"/>
</dbReference>
<comment type="caution">
    <text evidence="8">The sequence shown here is derived from an EMBL/GenBank/DDBJ whole genome shotgun (WGS) entry which is preliminary data.</text>
</comment>
<comment type="subcellular location">
    <subcellularLocation>
        <location evidence="1 6">Bacterial flagellum basal body</location>
    </subcellularLocation>
</comment>
<dbReference type="InterPro" id="IPR006300">
    <property type="entry name" value="FlgB"/>
</dbReference>
<dbReference type="PANTHER" id="PTHR30435:SF12">
    <property type="entry name" value="FLAGELLAR BASAL BODY ROD PROTEIN FLGB"/>
    <property type="match status" value="1"/>
</dbReference>
<evidence type="ECO:0000256" key="5">
    <source>
        <dbReference type="ARBA" id="ARBA00024934"/>
    </source>
</evidence>
<sequence length="134" mass="14864">MSINFEKALGIHGIALQLRSRRAAVLANNLANTDTPNFRARDIDFHSLVKARMQGHPTGLPVTTTHAGHQRSLLQAGDRELLYRTPQQPAVDGNTVEEQVEHAEFMKNALAYQASFRFLNGTFKGLKTAIRGQL</sequence>
<evidence type="ECO:0000256" key="6">
    <source>
        <dbReference type="PIRNR" id="PIRNR002889"/>
    </source>
</evidence>
<evidence type="ECO:0000256" key="2">
    <source>
        <dbReference type="ARBA" id="ARBA00009677"/>
    </source>
</evidence>
<dbReference type="RefSeq" id="WP_142903210.1">
    <property type="nucleotide sequence ID" value="NZ_ML660089.1"/>
</dbReference>
<dbReference type="PIRSF" id="PIRSF002889">
    <property type="entry name" value="Rod_FlgB"/>
    <property type="match status" value="1"/>
</dbReference>
<dbReference type="GO" id="GO:0071978">
    <property type="term" value="P:bacterial-type flagellum-dependent swarming motility"/>
    <property type="evidence" value="ECO:0007669"/>
    <property type="project" value="TreeGrafter"/>
</dbReference>
<dbReference type="OrthoDB" id="9788334at2"/>
<dbReference type="Pfam" id="PF00460">
    <property type="entry name" value="Flg_bb_rod"/>
    <property type="match status" value="1"/>
</dbReference>
<dbReference type="AlphaFoldDB" id="A0A545U3T4"/>
<evidence type="ECO:0000256" key="1">
    <source>
        <dbReference type="ARBA" id="ARBA00004117"/>
    </source>
</evidence>
<dbReference type="GO" id="GO:0030694">
    <property type="term" value="C:bacterial-type flagellum basal body, rod"/>
    <property type="evidence" value="ECO:0007669"/>
    <property type="project" value="InterPro"/>
</dbReference>
<comment type="similarity">
    <text evidence="2 6">Belongs to the flagella basal body rod proteins family.</text>
</comment>
<dbReference type="EMBL" id="VHSG01000006">
    <property type="protein sequence ID" value="TQV84130.1"/>
    <property type="molecule type" value="Genomic_DNA"/>
</dbReference>
<comment type="function">
    <text evidence="5 6">Structural component of flagellum, the bacterial motility apparatus. Part of the rod structure of flagellar basal body.</text>
</comment>
<evidence type="ECO:0000259" key="7">
    <source>
        <dbReference type="Pfam" id="PF00460"/>
    </source>
</evidence>
<evidence type="ECO:0000313" key="9">
    <source>
        <dbReference type="Proteomes" id="UP000319732"/>
    </source>
</evidence>
<dbReference type="PROSITE" id="PS00588">
    <property type="entry name" value="FLAGELLA_BB_ROD"/>
    <property type="match status" value="1"/>
</dbReference>